<keyword evidence="1" id="KW-0677">Repeat</keyword>
<dbReference type="AlphaFoldDB" id="A0AAU9K7P0"/>
<evidence type="ECO:0000313" key="3">
    <source>
        <dbReference type="EMBL" id="CAG9334491.1"/>
    </source>
</evidence>
<gene>
    <name evidence="3" type="ORF">BSTOLATCC_MIC61106</name>
</gene>
<dbReference type="InterPro" id="IPR024862">
    <property type="entry name" value="TRPV"/>
</dbReference>
<feature type="transmembrane region" description="Helical" evidence="2">
    <location>
        <begin position="741"/>
        <end position="761"/>
    </location>
</feature>
<feature type="transmembrane region" description="Helical" evidence="2">
    <location>
        <begin position="660"/>
        <end position="680"/>
    </location>
</feature>
<dbReference type="GO" id="GO:0098703">
    <property type="term" value="P:calcium ion import across plasma membrane"/>
    <property type="evidence" value="ECO:0007669"/>
    <property type="project" value="TreeGrafter"/>
</dbReference>
<dbReference type="Proteomes" id="UP001162131">
    <property type="component" value="Unassembled WGS sequence"/>
</dbReference>
<sequence>MKKDQNIIVTDEAKLLEDPQPQNNTYATAINRSPDSLGINLLLSSNILSPSVVQKLINHQESRASLQLLKYIDEGNEREVKELALNSQFKLKNEEFINSGKAIIAALQRNQVRLAEYLLENGYILPISGVIEAIDSFPDEIVSSAIKYSQNQKNIELIAWYLLYKGCHQSAQELNQKYPELSEYFQSDLRILENRRQVYTNRKLVTDSMLQALQNGFDNLASLLLTVNPTSISPSMIKIAVDNCCINFLKRVWTGNIRKPTDLIKKVAKSSKIWNALKEQVNDDQDLKDLMNSMAIPYLIEKWIELEKISAVRALLKWPKINEEEGVIRKLVQCHQEDLAREIPKIAKIDLTEEDFREAFDAGLYNLCVDLLEIDEAEHTLFDPDVQKKLVELLDQGKTCLQAIEMLNRINLKYWSDDLTQDMCSNLEAFAKKRDEIVVCWNPILFCALTAEFLTNLSETSLKDSSTCLETADIFKDLGLCLEKAIKEERILRYYLTKVDSQGRNALTIMAQNQFYSMLDCGEIGTIVTKMWIGPTRDYGILGASTIYTSFNAAYGEEKGMSFAYPMKNDLPYTFHYDQWLDSCKLRFYGQAVSAITLLIIYQMTIYTAIADNAFLDITNSQSCLPYLRTAQVWIGSIILEDILYYIYQVKAGRIYQFTNWNVLNIMMFCLMLFNCWGFGKRYMGPGKYFSDEDPYTFNALMHSLMLIFMWIRLLSILLASKTFGPFLKMIWKLLIKMIDFYIIYAFLIVGSAAVFTSIFGNSNSYFPTFSESVRFLYSGALMYTDFSGFTEYIALGSVMYGAYMIAAAILFLNLMISKLFLAYSQIIEEVESEHRAAITNHYNRFSWDSRYGALIFLPTPLNYITLAVCPLVLFTANPTKWNTRICKVFYIVYAIPQFVLFALGSLIFAIFMYGKGLIIYGKTGYVSKFDNKLQIFSMNFDDTIMANKSIRDEKVQVKFSYWKSFKWIFIGAPWLIWALLRDCVHYWMIIYDRKKVLLVDDNEFTKIQEMVDSIFLAKTQKILRGIVEEKISINQFLEIYAAYMKIDLKNNEEKRELLYEYFMQYADSTKIANINISRMKKILPRRSGKYFTQSYLEHAQNINVPWLMKGLKQYQRQIGSINIGGLTLPKLPSAAKSGIDPRRIDILERQIRELEHKYNAMLDIGRKMRNEMEMQVKYCYTRDVRSRAASRSNQTLIS</sequence>
<keyword evidence="2" id="KW-0472">Membrane</keyword>
<protein>
    <submittedName>
        <fullName evidence="3">Uncharacterized protein</fullName>
    </submittedName>
</protein>
<comment type="caution">
    <text evidence="3">The sequence shown here is derived from an EMBL/GenBank/DDBJ whole genome shotgun (WGS) entry which is preliminary data.</text>
</comment>
<dbReference type="GO" id="GO:0005886">
    <property type="term" value="C:plasma membrane"/>
    <property type="evidence" value="ECO:0007669"/>
    <property type="project" value="TreeGrafter"/>
</dbReference>
<feature type="transmembrane region" description="Helical" evidence="2">
    <location>
        <begin position="793"/>
        <end position="817"/>
    </location>
</feature>
<keyword evidence="2" id="KW-0812">Transmembrane</keyword>
<evidence type="ECO:0000313" key="4">
    <source>
        <dbReference type="Proteomes" id="UP001162131"/>
    </source>
</evidence>
<feature type="transmembrane region" description="Helical" evidence="2">
    <location>
        <begin position="889"/>
        <end position="914"/>
    </location>
</feature>
<dbReference type="EMBL" id="CAJZBQ010000058">
    <property type="protein sequence ID" value="CAG9334491.1"/>
    <property type="molecule type" value="Genomic_DNA"/>
</dbReference>
<feature type="transmembrane region" description="Helical" evidence="2">
    <location>
        <begin position="700"/>
        <end position="720"/>
    </location>
</feature>
<keyword evidence="2" id="KW-1133">Transmembrane helix</keyword>
<organism evidence="3 4">
    <name type="scientific">Blepharisma stoltei</name>
    <dbReference type="NCBI Taxonomy" id="1481888"/>
    <lineage>
        <taxon>Eukaryota</taxon>
        <taxon>Sar</taxon>
        <taxon>Alveolata</taxon>
        <taxon>Ciliophora</taxon>
        <taxon>Postciliodesmatophora</taxon>
        <taxon>Heterotrichea</taxon>
        <taxon>Heterotrichida</taxon>
        <taxon>Blepharismidae</taxon>
        <taxon>Blepharisma</taxon>
    </lineage>
</organism>
<proteinExistence type="predicted"/>
<evidence type="ECO:0000256" key="1">
    <source>
        <dbReference type="ARBA" id="ARBA00022737"/>
    </source>
</evidence>
<feature type="transmembrane region" description="Helical" evidence="2">
    <location>
        <begin position="852"/>
        <end position="877"/>
    </location>
</feature>
<evidence type="ECO:0000256" key="2">
    <source>
        <dbReference type="SAM" id="Phobius"/>
    </source>
</evidence>
<name>A0AAU9K7P0_9CILI</name>
<keyword evidence="4" id="KW-1185">Reference proteome</keyword>
<reference evidence="3" key="1">
    <citation type="submission" date="2021-09" db="EMBL/GenBank/DDBJ databases">
        <authorList>
            <consortium name="AG Swart"/>
            <person name="Singh M."/>
            <person name="Singh A."/>
            <person name="Seah K."/>
            <person name="Emmerich C."/>
        </authorList>
    </citation>
    <scope>NUCLEOTIDE SEQUENCE</scope>
    <source>
        <strain evidence="3">ATCC30299</strain>
    </source>
</reference>
<feature type="transmembrane region" description="Helical" evidence="2">
    <location>
        <begin position="588"/>
        <end position="611"/>
    </location>
</feature>
<accession>A0AAU9K7P0</accession>
<dbReference type="PANTHER" id="PTHR10582">
    <property type="entry name" value="TRANSIENT RECEPTOR POTENTIAL ION CHANNEL PROTEIN"/>
    <property type="match status" value="1"/>
</dbReference>
<dbReference type="GO" id="GO:0005216">
    <property type="term" value="F:monoatomic ion channel activity"/>
    <property type="evidence" value="ECO:0007669"/>
    <property type="project" value="InterPro"/>
</dbReference>
<feature type="transmembrane region" description="Helical" evidence="2">
    <location>
        <begin position="968"/>
        <end position="989"/>
    </location>
</feature>
<dbReference type="PANTHER" id="PTHR10582:SF2">
    <property type="entry name" value="INACTIVE"/>
    <property type="match status" value="1"/>
</dbReference>